<organism evidence="2 3">
    <name type="scientific">Sulfurovum riftiae</name>
    <dbReference type="NCBI Taxonomy" id="1630136"/>
    <lineage>
        <taxon>Bacteria</taxon>
        <taxon>Pseudomonadati</taxon>
        <taxon>Campylobacterota</taxon>
        <taxon>Epsilonproteobacteria</taxon>
        <taxon>Campylobacterales</taxon>
        <taxon>Sulfurovaceae</taxon>
        <taxon>Sulfurovum</taxon>
    </lineage>
</organism>
<dbReference type="STRING" id="1630136.AS592_08055"/>
<evidence type="ECO:0000313" key="3">
    <source>
        <dbReference type="Proteomes" id="UP000075359"/>
    </source>
</evidence>
<evidence type="ECO:0000256" key="1">
    <source>
        <dbReference type="SAM" id="Phobius"/>
    </source>
</evidence>
<keyword evidence="3" id="KW-1185">Reference proteome</keyword>
<evidence type="ECO:0008006" key="4">
    <source>
        <dbReference type="Google" id="ProtNLM"/>
    </source>
</evidence>
<protein>
    <recommendedName>
        <fullName evidence="4">AsmA-like C-terminal domain-containing protein</fullName>
    </recommendedName>
</protein>
<proteinExistence type="predicted"/>
<dbReference type="RefSeq" id="WP_067330113.1">
    <property type="nucleotide sequence ID" value="NZ_LNKT01000012.1"/>
</dbReference>
<name>A0A151CGV4_9BACT</name>
<keyword evidence="1" id="KW-0472">Membrane</keyword>
<dbReference type="EMBL" id="LNKT01000012">
    <property type="protein sequence ID" value="KYJ86770.1"/>
    <property type="molecule type" value="Genomic_DNA"/>
</dbReference>
<keyword evidence="1" id="KW-0812">Transmembrane</keyword>
<feature type="transmembrane region" description="Helical" evidence="1">
    <location>
        <begin position="12"/>
        <end position="31"/>
    </location>
</feature>
<dbReference type="Proteomes" id="UP000075359">
    <property type="component" value="Unassembled WGS sequence"/>
</dbReference>
<dbReference type="AlphaFoldDB" id="A0A151CGV4"/>
<gene>
    <name evidence="2" type="ORF">AS592_08055</name>
</gene>
<comment type="caution">
    <text evidence="2">The sequence shown here is derived from an EMBL/GenBank/DDBJ whole genome shotgun (WGS) entry which is preliminary data.</text>
</comment>
<reference evidence="2 3" key="1">
    <citation type="submission" date="2015-11" db="EMBL/GenBank/DDBJ databases">
        <title>Draft genome of Sulfurovum riftiae 1812E, a member of the Epsilonproteobacteria isolated from the tube of the deep-sea hydrothermal vent tubewom Riftia pachyptila.</title>
        <authorList>
            <person name="Vetriani C."/>
            <person name="Giovannelli D."/>
        </authorList>
    </citation>
    <scope>NUCLEOTIDE SEQUENCE [LARGE SCALE GENOMIC DNA]</scope>
    <source>
        <strain evidence="2 3">1812E</strain>
    </source>
</reference>
<evidence type="ECO:0000313" key="2">
    <source>
        <dbReference type="EMBL" id="KYJ86770.1"/>
    </source>
</evidence>
<dbReference type="OrthoDB" id="5721578at2"/>
<sequence length="920" mass="103313">MLRLLKRIVLSLVFLELMYVLVLNLALNVGFTQTLINKIKPEKFQITWQKAWTPYPFKFFIEDAAAWGASSSQKWKVAVQTASASVSVLPLLRHRVKVYDIDAVNVDYFQRPVKMDEKKAEKSAYFVPVKHFESTSVSDKKPAEQKKKPKKEKKAWKIDLENIAATGNHSFWIYHAKGDLQGDVNVKRLSIETKSGPFSIEEGRLDVLMNQLQVGKEKEMLSQSKIAGSVTFDPIVFSENKGLKMLSFLSFDIDIRSQMGNLDVLDFYLQRFKTASLKGKGSVEGHINFQRGKLLPATDLQVSADSLSLAMMDYRVEGNGKIVLDVPSQEPETLRAEVLFDSLHASVSNERNATAETELFRGKGVMLEAKGSPQLLPIPSKNEILTYLAVDIPAVIVEDIAVFQRYVPEKWAFKLEKGSGELQANVLLDKTHASLKVQLRSKEATVGLSKQIFKTDLDLLVNFDATTGRTFNASLLGSYLSLKDSILVDEYSKKKRVSQNWDTLLRIDESTFSLPLNGENNVSREGLRSLDRLDVKKLLSTADGTLKVSGTVSQLDWLNLLMKSSLNLGFTGQGQIDADLKLKEGFLAEGSKIGIVPKNLQVGLLDYTFMGEGLFHFIVTKGGRTPSVKFDLALHDARMKRKDEKEAMIEQVKANLQGEIHGFDLKKEQKEIALHLQIPSAKIKNIAVYNSYIPKNSPFMLTSGTADMKTDIFLRSHSAKGYVKLITRGLTMKMDDQKISARLKMDLKISSGVPKDMAFNIAGSTIVLDQARVIGSTTNYRQPDWSAVVLLDKADVVWRKPVRLQSQTSLKIKDSRPVVAMMDNQREKHNWLSKLMTIENIHGKATINMANNVITIPDAYVKSDKIDIGAKGIISPMLRDGMFLLRYKKLKLLLKLKNGKKNIDIFHVQRTFDTYVVPKL</sequence>
<keyword evidence="1" id="KW-1133">Transmembrane helix</keyword>
<accession>A0A151CGV4</accession>